<gene>
    <name evidence="1" type="ORF">GCM10010430_76960</name>
</gene>
<accession>A0ABN3F0Q4</accession>
<evidence type="ECO:0000313" key="2">
    <source>
        <dbReference type="Proteomes" id="UP001500305"/>
    </source>
</evidence>
<evidence type="ECO:0000313" key="1">
    <source>
        <dbReference type="EMBL" id="GAA2279585.1"/>
    </source>
</evidence>
<name>A0ABN3F0Q4_9ACTN</name>
<keyword evidence="2" id="KW-1185">Reference proteome</keyword>
<dbReference type="InterPro" id="IPR012347">
    <property type="entry name" value="Ferritin-like"/>
</dbReference>
<dbReference type="EMBL" id="BAAATR010000069">
    <property type="protein sequence ID" value="GAA2279585.1"/>
    <property type="molecule type" value="Genomic_DNA"/>
</dbReference>
<dbReference type="Gene3D" id="1.20.1260.10">
    <property type="match status" value="1"/>
</dbReference>
<dbReference type="Proteomes" id="UP001500305">
    <property type="component" value="Unassembled WGS sequence"/>
</dbReference>
<sequence length="61" mass="7051">MISSTSFWARVAPVLLRIVISTYQEIVRWLGDHDPTTRRLIESILEEEEEHADDLIDLLAS</sequence>
<dbReference type="InterPro" id="IPR009078">
    <property type="entry name" value="Ferritin-like_SF"/>
</dbReference>
<comment type="caution">
    <text evidence="1">The sequence shown here is derived from an EMBL/GenBank/DDBJ whole genome shotgun (WGS) entry which is preliminary data.</text>
</comment>
<organism evidence="1 2">
    <name type="scientific">Kitasatospora cystarginea</name>
    <dbReference type="NCBI Taxonomy" id="58350"/>
    <lineage>
        <taxon>Bacteria</taxon>
        <taxon>Bacillati</taxon>
        <taxon>Actinomycetota</taxon>
        <taxon>Actinomycetes</taxon>
        <taxon>Kitasatosporales</taxon>
        <taxon>Streptomycetaceae</taxon>
        <taxon>Kitasatospora</taxon>
    </lineage>
</organism>
<reference evidence="1 2" key="1">
    <citation type="journal article" date="2019" name="Int. J. Syst. Evol. Microbiol.">
        <title>The Global Catalogue of Microorganisms (GCM) 10K type strain sequencing project: providing services to taxonomists for standard genome sequencing and annotation.</title>
        <authorList>
            <consortium name="The Broad Institute Genomics Platform"/>
            <consortium name="The Broad Institute Genome Sequencing Center for Infectious Disease"/>
            <person name="Wu L."/>
            <person name="Ma J."/>
        </authorList>
    </citation>
    <scope>NUCLEOTIDE SEQUENCE [LARGE SCALE GENOMIC DNA]</scope>
    <source>
        <strain evidence="1 2">JCM 7356</strain>
    </source>
</reference>
<proteinExistence type="predicted"/>
<evidence type="ECO:0008006" key="3">
    <source>
        <dbReference type="Google" id="ProtNLM"/>
    </source>
</evidence>
<protein>
    <recommendedName>
        <fullName evidence="3">Bacterioferritin</fullName>
    </recommendedName>
</protein>
<dbReference type="SUPFAM" id="SSF47240">
    <property type="entry name" value="Ferritin-like"/>
    <property type="match status" value="1"/>
</dbReference>